<feature type="transmembrane region" description="Helical" evidence="7">
    <location>
        <begin position="376"/>
        <end position="395"/>
    </location>
</feature>
<keyword evidence="6 7" id="KW-0472">Membrane</keyword>
<evidence type="ECO:0000256" key="1">
    <source>
        <dbReference type="ARBA" id="ARBA00004651"/>
    </source>
</evidence>
<dbReference type="RefSeq" id="WP_006322101.1">
    <property type="nucleotide sequence ID" value="NC_011567.1"/>
</dbReference>
<dbReference type="Gene3D" id="1.20.1250.20">
    <property type="entry name" value="MFS general substrate transporter like domains"/>
    <property type="match status" value="1"/>
</dbReference>
<dbReference type="InterPro" id="IPR020846">
    <property type="entry name" value="MFS_dom"/>
</dbReference>
<dbReference type="GO" id="GO:0022857">
    <property type="term" value="F:transmembrane transporter activity"/>
    <property type="evidence" value="ECO:0007669"/>
    <property type="project" value="InterPro"/>
</dbReference>
<dbReference type="PATRIC" id="fig|491915.6.peg.2519"/>
<dbReference type="PANTHER" id="PTHR43266">
    <property type="entry name" value="MACROLIDE-EFFLUX PROTEIN"/>
    <property type="match status" value="1"/>
</dbReference>
<accession>B7GF38</accession>
<feature type="transmembrane region" description="Helical" evidence="7">
    <location>
        <begin position="350"/>
        <end position="370"/>
    </location>
</feature>
<evidence type="ECO:0000256" key="2">
    <source>
        <dbReference type="ARBA" id="ARBA00022448"/>
    </source>
</evidence>
<dbReference type="HOGENOM" id="CLU_034180_13_4_9"/>
<feature type="transmembrane region" description="Helical" evidence="7">
    <location>
        <begin position="138"/>
        <end position="155"/>
    </location>
</feature>
<dbReference type="AlphaFoldDB" id="B7GF38"/>
<feature type="transmembrane region" description="Helical" evidence="7">
    <location>
        <begin position="47"/>
        <end position="67"/>
    </location>
</feature>
<keyword evidence="4 7" id="KW-0812">Transmembrane</keyword>
<comment type="subcellular location">
    <subcellularLocation>
        <location evidence="1">Cell membrane</location>
        <topology evidence="1">Multi-pass membrane protein</topology>
    </subcellularLocation>
</comment>
<feature type="transmembrane region" description="Helical" evidence="7">
    <location>
        <begin position="284"/>
        <end position="301"/>
    </location>
</feature>
<dbReference type="PROSITE" id="PS50850">
    <property type="entry name" value="MFS"/>
    <property type="match status" value="1"/>
</dbReference>
<feature type="transmembrane region" description="Helical" evidence="7">
    <location>
        <begin position="222"/>
        <end position="242"/>
    </location>
</feature>
<evidence type="ECO:0000256" key="3">
    <source>
        <dbReference type="ARBA" id="ARBA00022475"/>
    </source>
</evidence>
<dbReference type="Pfam" id="PF05977">
    <property type="entry name" value="MFS_3"/>
    <property type="match status" value="1"/>
</dbReference>
<dbReference type="GeneID" id="7038718"/>
<dbReference type="Proteomes" id="UP000000742">
    <property type="component" value="Chromosome"/>
</dbReference>
<feature type="transmembrane region" description="Helical" evidence="7">
    <location>
        <begin position="307"/>
        <end position="329"/>
    </location>
</feature>
<feature type="transmembrane region" description="Helical" evidence="7">
    <location>
        <begin position="12"/>
        <end position="35"/>
    </location>
</feature>
<keyword evidence="3" id="KW-1003">Cell membrane</keyword>
<dbReference type="EMBL" id="CP000922">
    <property type="protein sequence ID" value="ACJ34802.1"/>
    <property type="molecule type" value="Genomic_DNA"/>
</dbReference>
<dbReference type="InterPro" id="IPR036259">
    <property type="entry name" value="MFS_trans_sf"/>
</dbReference>
<keyword evidence="2" id="KW-0813">Transport</keyword>
<feature type="transmembrane region" description="Helical" evidence="7">
    <location>
        <begin position="254"/>
        <end position="272"/>
    </location>
</feature>
<evidence type="ECO:0000313" key="10">
    <source>
        <dbReference type="Proteomes" id="UP000000742"/>
    </source>
</evidence>
<feature type="transmembrane region" description="Helical" evidence="7">
    <location>
        <begin position="161"/>
        <end position="185"/>
    </location>
</feature>
<evidence type="ECO:0000256" key="6">
    <source>
        <dbReference type="ARBA" id="ARBA00023136"/>
    </source>
</evidence>
<feature type="domain" description="Major facilitator superfamily (MFS) profile" evidence="8">
    <location>
        <begin position="1"/>
        <end position="399"/>
    </location>
</feature>
<gene>
    <name evidence="9" type="ordered locus">Aflv_2445</name>
</gene>
<feature type="transmembrane region" description="Helical" evidence="7">
    <location>
        <begin position="99"/>
        <end position="117"/>
    </location>
</feature>
<feature type="transmembrane region" description="Helical" evidence="7">
    <location>
        <begin position="74"/>
        <end position="93"/>
    </location>
</feature>
<evidence type="ECO:0000256" key="4">
    <source>
        <dbReference type="ARBA" id="ARBA00022692"/>
    </source>
</evidence>
<evidence type="ECO:0000256" key="5">
    <source>
        <dbReference type="ARBA" id="ARBA00022989"/>
    </source>
</evidence>
<evidence type="ECO:0000256" key="7">
    <source>
        <dbReference type="SAM" id="Phobius"/>
    </source>
</evidence>
<name>B7GF38_ANOFW</name>
<dbReference type="CDD" id="cd06173">
    <property type="entry name" value="MFS_MefA_like"/>
    <property type="match status" value="1"/>
</dbReference>
<dbReference type="GO" id="GO:0005886">
    <property type="term" value="C:plasma membrane"/>
    <property type="evidence" value="ECO:0007669"/>
    <property type="project" value="UniProtKB-SubCell"/>
</dbReference>
<dbReference type="SUPFAM" id="SSF103473">
    <property type="entry name" value="MFS general substrate transporter"/>
    <property type="match status" value="1"/>
</dbReference>
<organism evidence="9 10">
    <name type="scientific">Anoxybacillus flavithermus (strain DSM 21510 / WK1)</name>
    <dbReference type="NCBI Taxonomy" id="491915"/>
    <lineage>
        <taxon>Bacteria</taxon>
        <taxon>Bacillati</taxon>
        <taxon>Bacillota</taxon>
        <taxon>Bacilli</taxon>
        <taxon>Bacillales</taxon>
        <taxon>Anoxybacillaceae</taxon>
        <taxon>Anoxybacillus</taxon>
    </lineage>
</organism>
<dbReference type="InterPro" id="IPR010290">
    <property type="entry name" value="TM_effector"/>
</dbReference>
<evidence type="ECO:0000259" key="8">
    <source>
        <dbReference type="PROSITE" id="PS50850"/>
    </source>
</evidence>
<keyword evidence="5 7" id="KW-1133">Transmembrane helix</keyword>
<protein>
    <submittedName>
        <fullName evidence="9">Permease of the major facilitator superfamily</fullName>
    </submittedName>
</protein>
<dbReference type="PANTHER" id="PTHR43266:SF2">
    <property type="entry name" value="MAJOR FACILITATOR SUPERFAMILY (MFS) PROFILE DOMAIN-CONTAINING PROTEIN"/>
    <property type="match status" value="1"/>
</dbReference>
<reference evidence="9 10" key="1">
    <citation type="journal article" date="2008" name="Genome Biol.">
        <title>Encapsulated in silica: genome, proteome and physiology of the thermophilic bacterium Anoxybacillus flavithermus WK1.</title>
        <authorList>
            <person name="Saw J.H."/>
            <person name="Mountain B.W."/>
            <person name="Feng L."/>
            <person name="Omelchenko M.V."/>
            <person name="Hou S."/>
            <person name="Saito J.A."/>
            <person name="Stott M.B."/>
            <person name="Li D."/>
            <person name="Zhao G."/>
            <person name="Wu J."/>
            <person name="Galperin M.Y."/>
            <person name="Koonin E.V."/>
            <person name="Makarova K.S."/>
            <person name="Wolf Y.I."/>
            <person name="Rigden D.J."/>
            <person name="Dunfield P.F."/>
            <person name="Wang L."/>
            <person name="Alam M."/>
        </authorList>
    </citation>
    <scope>NUCLEOTIDE SEQUENCE [LARGE SCALE GENOMIC DNA]</scope>
    <source>
        <strain evidence="10">DSM 21510 / WK1</strain>
    </source>
</reference>
<proteinExistence type="predicted"/>
<evidence type="ECO:0000313" key="9">
    <source>
        <dbReference type="EMBL" id="ACJ34802.1"/>
    </source>
</evidence>
<dbReference type="eggNOG" id="COG2814">
    <property type="taxonomic scope" value="Bacteria"/>
</dbReference>
<dbReference type="KEGG" id="afl:Aflv_2445"/>
<sequence length="417" mass="45803">MFNLLRNKGFMAYWIAQFISQIANSFHLIALPLWVLSITKSPFHTGAIAIVETISILIFSLFAGVIVDRVNRKFLLIISDLIRFGLILSLLLVKSEDNFWFVYLIAIGMGIMSSFFIPAQTAAIQTIFKKEELSAANSLLMLSMSVSLIIGPILGGTALEYWGYSATFIINSLSFFIGAIGSLIIKVPNLNSDSKNITKKNVFFEIIEGIKVIRETIEIKKVLLFQLFTFLGTGANSTLFILHLKGAGASPNLIGTYMSTQGIGMIVGSLFLPNIIKKFKDSSLLMHISLFLISITLILFIQSSPYFIIISIISIFIFGLFLSFLNVLCRTLLQQSTPEQSMGRVASVSRIVITGASATSTALGSLLVYLLSAKTIVSIGGGILLVFSLFSYVHLRASKRLSKETQQLGTVMEGQNE</sequence>
<dbReference type="STRING" id="491915.Aflv_2445"/>